<dbReference type="AlphaFoldDB" id="A0A2K8MNL6"/>
<reference evidence="2 3" key="1">
    <citation type="submission" date="2017-11" db="EMBL/GenBank/DDBJ databases">
        <title>Complete genome sequence of Sphingomonas sp. Strain Cra20, a psychrotolerant potential plant growth promoting rhizobacteria.</title>
        <authorList>
            <person name="Luo Y."/>
        </authorList>
    </citation>
    <scope>NUCLEOTIDE SEQUENCE [LARGE SCALE GENOMIC DNA]</scope>
    <source>
        <strain evidence="2 3">Cra20</strain>
    </source>
</reference>
<keyword evidence="1" id="KW-0812">Transmembrane</keyword>
<evidence type="ECO:0000256" key="1">
    <source>
        <dbReference type="SAM" id="Phobius"/>
    </source>
</evidence>
<gene>
    <name evidence="2" type="ORF">CVN68_17700</name>
</gene>
<dbReference type="RefSeq" id="WP_100283368.1">
    <property type="nucleotide sequence ID" value="NZ_CP024923.1"/>
</dbReference>
<proteinExistence type="predicted"/>
<dbReference type="EMBL" id="CP024923">
    <property type="protein sequence ID" value="ATY33569.1"/>
    <property type="molecule type" value="Genomic_DNA"/>
</dbReference>
<keyword evidence="3" id="KW-1185">Reference proteome</keyword>
<sequence>MANRQRGDVLLTISRIGLHIYIAVTALFAVIVAGATIVILLDPKSNIFEGLASAPSFALPLIVVGAMVVLLTLFLSVLFAMQLGRIIGTVRTGDPFEPANAERLARMGWYALGATAGGWLASGIAFWLSQYFEELTVNFGAPCGGIVLAATVFILARVFRHGSAMRDDLIGTV</sequence>
<accession>A0A2K8MNL6</accession>
<feature type="transmembrane region" description="Helical" evidence="1">
    <location>
        <begin position="109"/>
        <end position="129"/>
    </location>
</feature>
<evidence type="ECO:0000313" key="3">
    <source>
        <dbReference type="Proteomes" id="UP000229081"/>
    </source>
</evidence>
<dbReference type="Pfam" id="PF11188">
    <property type="entry name" value="DUF2975"/>
    <property type="match status" value="1"/>
</dbReference>
<feature type="transmembrane region" description="Helical" evidence="1">
    <location>
        <begin position="61"/>
        <end position="81"/>
    </location>
</feature>
<organism evidence="2 3">
    <name type="scientific">Sphingomonas psychrotolerans</name>
    <dbReference type="NCBI Taxonomy" id="1327635"/>
    <lineage>
        <taxon>Bacteria</taxon>
        <taxon>Pseudomonadati</taxon>
        <taxon>Pseudomonadota</taxon>
        <taxon>Alphaproteobacteria</taxon>
        <taxon>Sphingomonadales</taxon>
        <taxon>Sphingomonadaceae</taxon>
        <taxon>Sphingomonas</taxon>
    </lineage>
</organism>
<feature type="transmembrane region" description="Helical" evidence="1">
    <location>
        <begin position="20"/>
        <end position="41"/>
    </location>
</feature>
<dbReference type="KEGG" id="sphc:CVN68_17700"/>
<keyword evidence="1" id="KW-1133">Transmembrane helix</keyword>
<dbReference type="OrthoDB" id="7349915at2"/>
<feature type="transmembrane region" description="Helical" evidence="1">
    <location>
        <begin position="135"/>
        <end position="156"/>
    </location>
</feature>
<keyword evidence="1" id="KW-0472">Membrane</keyword>
<evidence type="ECO:0008006" key="4">
    <source>
        <dbReference type="Google" id="ProtNLM"/>
    </source>
</evidence>
<name>A0A2K8MNL6_9SPHN</name>
<dbReference type="Proteomes" id="UP000229081">
    <property type="component" value="Chromosome"/>
</dbReference>
<evidence type="ECO:0000313" key="2">
    <source>
        <dbReference type="EMBL" id="ATY33569.1"/>
    </source>
</evidence>
<dbReference type="InterPro" id="IPR021354">
    <property type="entry name" value="DUF2975"/>
</dbReference>
<protein>
    <recommendedName>
        <fullName evidence="4">DUF2975 domain-containing protein</fullName>
    </recommendedName>
</protein>